<name>A0AAD9NEU7_9ANNE</name>
<evidence type="ECO:0000313" key="2">
    <source>
        <dbReference type="Proteomes" id="UP001208570"/>
    </source>
</evidence>
<keyword evidence="2" id="KW-1185">Reference proteome</keyword>
<reference evidence="1" key="1">
    <citation type="journal article" date="2023" name="Mol. Biol. Evol.">
        <title>Third-Generation Sequencing Reveals the Adaptive Role of the Epigenome in Three Deep-Sea Polychaetes.</title>
        <authorList>
            <person name="Perez M."/>
            <person name="Aroh O."/>
            <person name="Sun Y."/>
            <person name="Lan Y."/>
            <person name="Juniper S.K."/>
            <person name="Young C.R."/>
            <person name="Angers B."/>
            <person name="Qian P.Y."/>
        </authorList>
    </citation>
    <scope>NUCLEOTIDE SEQUENCE</scope>
    <source>
        <strain evidence="1">P08H-3</strain>
    </source>
</reference>
<comment type="caution">
    <text evidence="1">The sequence shown here is derived from an EMBL/GenBank/DDBJ whole genome shotgun (WGS) entry which is preliminary data.</text>
</comment>
<proteinExistence type="predicted"/>
<gene>
    <name evidence="1" type="ORF">LSH36_61g05019</name>
</gene>
<protein>
    <submittedName>
        <fullName evidence="1">Uncharacterized protein</fullName>
    </submittedName>
</protein>
<sequence>MYQIYNTNFTNIAQYTVTTSQSEGACQSGLFPFGDDDIARLGEVMSLKLVMYCKVLGTTLPMSIDVNFRTGRVNMATNTQELVQVKMLYTVFAQPDPNKGEHFYFRQVGSTSELAVIGCLVGNDKVDKAYVLTWKNMLDRGTKYSVQVLDQVHDSVLDEDVTVAQVVGKRLINDLTNAAITSKHVARQNGQCQC</sequence>
<dbReference type="AlphaFoldDB" id="A0AAD9NEU7"/>
<dbReference type="Proteomes" id="UP001208570">
    <property type="component" value="Unassembled WGS sequence"/>
</dbReference>
<evidence type="ECO:0000313" key="1">
    <source>
        <dbReference type="EMBL" id="KAK2164604.1"/>
    </source>
</evidence>
<dbReference type="EMBL" id="JAODUP010000061">
    <property type="protein sequence ID" value="KAK2164604.1"/>
    <property type="molecule type" value="Genomic_DNA"/>
</dbReference>
<organism evidence="1 2">
    <name type="scientific">Paralvinella palmiformis</name>
    <dbReference type="NCBI Taxonomy" id="53620"/>
    <lineage>
        <taxon>Eukaryota</taxon>
        <taxon>Metazoa</taxon>
        <taxon>Spiralia</taxon>
        <taxon>Lophotrochozoa</taxon>
        <taxon>Annelida</taxon>
        <taxon>Polychaeta</taxon>
        <taxon>Sedentaria</taxon>
        <taxon>Canalipalpata</taxon>
        <taxon>Terebellida</taxon>
        <taxon>Terebelliformia</taxon>
        <taxon>Alvinellidae</taxon>
        <taxon>Paralvinella</taxon>
    </lineage>
</organism>
<accession>A0AAD9NEU7</accession>